<dbReference type="Proteomes" id="UP000256899">
    <property type="component" value="Unassembled WGS sequence"/>
</dbReference>
<proteinExistence type="predicted"/>
<accession>A0A3E0U400</accession>
<dbReference type="EMBL" id="QUOT01000001">
    <property type="protein sequence ID" value="REL31293.1"/>
    <property type="molecule type" value="Genomic_DNA"/>
</dbReference>
<comment type="caution">
    <text evidence="1">The sequence shown here is derived from an EMBL/GenBank/DDBJ whole genome shotgun (WGS) entry which is preliminary data.</text>
</comment>
<protein>
    <submittedName>
        <fullName evidence="1">Uncharacterized protein</fullName>
    </submittedName>
</protein>
<organism evidence="1 2">
    <name type="scientific">Thalassotalea euphylliae</name>
    <dbReference type="NCBI Taxonomy" id="1655234"/>
    <lineage>
        <taxon>Bacteria</taxon>
        <taxon>Pseudomonadati</taxon>
        <taxon>Pseudomonadota</taxon>
        <taxon>Gammaproteobacteria</taxon>
        <taxon>Alteromonadales</taxon>
        <taxon>Colwelliaceae</taxon>
        <taxon>Thalassotalea</taxon>
    </lineage>
</organism>
<gene>
    <name evidence="1" type="ORF">DXX94_11545</name>
</gene>
<keyword evidence="2" id="KW-1185">Reference proteome</keyword>
<name>A0A3E0U400_9GAMM</name>
<evidence type="ECO:0000313" key="1">
    <source>
        <dbReference type="EMBL" id="REL31293.1"/>
    </source>
</evidence>
<reference evidence="2" key="1">
    <citation type="submission" date="2018-08" db="EMBL/GenBank/DDBJ databases">
        <title>Thalassotalea euphylliae genome.</title>
        <authorList>
            <person name="Summers S."/>
            <person name="Rice S.A."/>
            <person name="Freckelton M.L."/>
            <person name="Nedved B.T."/>
            <person name="Hadfield M.G."/>
        </authorList>
    </citation>
    <scope>NUCLEOTIDE SEQUENCE [LARGE SCALE GENOMIC DNA]</scope>
    <source>
        <strain evidence="2">H3</strain>
    </source>
</reference>
<sequence length="80" mass="8957">MIEHAKQFEANQDYGTAAKYYAEIATRLESIPTYENDDVVLAAREKSLAYFVNASQIMPINKATWTPLCQAQAASDNKKV</sequence>
<dbReference type="AlphaFoldDB" id="A0A3E0U400"/>
<evidence type="ECO:0000313" key="2">
    <source>
        <dbReference type="Proteomes" id="UP000256899"/>
    </source>
</evidence>